<organism evidence="1 2">
    <name type="scientific">Brevibacterium permense</name>
    <dbReference type="NCBI Taxonomy" id="234834"/>
    <lineage>
        <taxon>Bacteria</taxon>
        <taxon>Bacillati</taxon>
        <taxon>Actinomycetota</taxon>
        <taxon>Actinomycetes</taxon>
        <taxon>Micrococcales</taxon>
        <taxon>Brevibacteriaceae</taxon>
        <taxon>Brevibacterium</taxon>
    </lineage>
</organism>
<accession>A0ABP4LG88</accession>
<dbReference type="EMBL" id="BAAALX010000013">
    <property type="protein sequence ID" value="GAA1521576.1"/>
    <property type="molecule type" value="Genomic_DNA"/>
</dbReference>
<sequence>MVEQFDNVFKFETYMAHDSIVGDTKWADEIRSALSNTHAGVAFYHEGFRDSAYCSQEVGWLLGRGVPVESVKCGEAPFGFAGETQAFKMPAPLGGKLEHNRKGIRDLCLGISKRFASDDRALSHISYSLGLAFLHSPEYNTTDYLIDLLEDIQAPLELDDCRNIAASLSINDQVYKAQSNISERVMGKLKSWHPGEFA</sequence>
<evidence type="ECO:0008006" key="3">
    <source>
        <dbReference type="Google" id="ProtNLM"/>
    </source>
</evidence>
<protein>
    <recommendedName>
        <fullName evidence="3">TIR domain-containing protein</fullName>
    </recommendedName>
</protein>
<comment type="caution">
    <text evidence="1">The sequence shown here is derived from an EMBL/GenBank/DDBJ whole genome shotgun (WGS) entry which is preliminary data.</text>
</comment>
<proteinExistence type="predicted"/>
<keyword evidence="2" id="KW-1185">Reference proteome</keyword>
<evidence type="ECO:0000313" key="2">
    <source>
        <dbReference type="Proteomes" id="UP001500177"/>
    </source>
</evidence>
<name>A0ABP4LG88_9MICO</name>
<gene>
    <name evidence="1" type="ORF">GCM10009690_26040</name>
</gene>
<reference evidence="2" key="1">
    <citation type="journal article" date="2019" name="Int. J. Syst. Evol. Microbiol.">
        <title>The Global Catalogue of Microorganisms (GCM) 10K type strain sequencing project: providing services to taxonomists for standard genome sequencing and annotation.</title>
        <authorList>
            <consortium name="The Broad Institute Genomics Platform"/>
            <consortium name="The Broad Institute Genome Sequencing Center for Infectious Disease"/>
            <person name="Wu L."/>
            <person name="Ma J."/>
        </authorList>
    </citation>
    <scope>NUCLEOTIDE SEQUENCE [LARGE SCALE GENOMIC DNA]</scope>
    <source>
        <strain evidence="2">JCM 13318</strain>
    </source>
</reference>
<dbReference type="Proteomes" id="UP001500177">
    <property type="component" value="Unassembled WGS sequence"/>
</dbReference>
<evidence type="ECO:0000313" key="1">
    <source>
        <dbReference type="EMBL" id="GAA1521576.1"/>
    </source>
</evidence>
<dbReference type="RefSeq" id="WP_173157985.1">
    <property type="nucleotide sequence ID" value="NZ_BAAALX010000013.1"/>
</dbReference>